<keyword evidence="2" id="KW-1185">Reference proteome</keyword>
<dbReference type="AlphaFoldDB" id="D8IQ82"/>
<dbReference type="STRING" id="757424.Hsero_1615"/>
<accession>D8IQ82</accession>
<dbReference type="HOGENOM" id="CLU_2973251_0_0_4"/>
<evidence type="ECO:0000313" key="2">
    <source>
        <dbReference type="Proteomes" id="UP000000329"/>
    </source>
</evidence>
<name>D8IQ82_HERSS</name>
<organism evidence="1 2">
    <name type="scientific">Herbaspirillum seropedicae (strain SmR1)</name>
    <dbReference type="NCBI Taxonomy" id="757424"/>
    <lineage>
        <taxon>Bacteria</taxon>
        <taxon>Pseudomonadati</taxon>
        <taxon>Pseudomonadota</taxon>
        <taxon>Betaproteobacteria</taxon>
        <taxon>Burkholderiales</taxon>
        <taxon>Oxalobacteraceae</taxon>
        <taxon>Herbaspirillum</taxon>
    </lineage>
</organism>
<protein>
    <submittedName>
        <fullName evidence="1">Uncharacterized protein</fullName>
    </submittedName>
</protein>
<dbReference type="Proteomes" id="UP000000329">
    <property type="component" value="Chromosome"/>
</dbReference>
<dbReference type="KEGG" id="hse:Hsero_1615"/>
<dbReference type="EMBL" id="CP002039">
    <property type="protein sequence ID" value="ADJ63128.1"/>
    <property type="molecule type" value="Genomic_DNA"/>
</dbReference>
<gene>
    <name evidence="1" type="ordered locus">Hsero_1615</name>
</gene>
<sequence length="58" mass="6174">MHCTQLRQQAAARAGWAVAGHGRSFLTGMTLAVLLVRIKSFFAQGRGSGETSLSRNIG</sequence>
<proteinExistence type="predicted"/>
<evidence type="ECO:0000313" key="1">
    <source>
        <dbReference type="EMBL" id="ADJ63128.1"/>
    </source>
</evidence>
<reference evidence="1 2" key="1">
    <citation type="submission" date="2010-04" db="EMBL/GenBank/DDBJ databases">
        <title>The genome of Herbaspirillum seropedicae SmR1, an endophytic, nitrogen-fixing, plant-growth promoting beta-Proteobacteria.</title>
        <authorList>
            <person name="Pedrosa F.O."/>
            <person name="Monteiro R.A."/>
            <person name="Wassem R."/>
            <person name="Cruz L.M."/>
            <person name="Ayub R.A."/>
            <person name="Colauto N.B."/>
            <person name="Fernandez M.A."/>
            <person name="Fungaro M.H.P."/>
            <person name="Grisard E.C."/>
            <person name="Hungria M."/>
            <person name="Madeira H.M.F."/>
            <person name="Nodari R.O."/>
            <person name="Osaku C.A."/>
            <person name="Petzl-Erler M.L."/>
            <person name="Terenzi H."/>
            <person name="Vieira L.G.E."/>
            <person name="Almeida M.I.M."/>
            <person name="Alves L.R."/>
            <person name="Arantes O.M.N."/>
            <person name="Balsanelli E."/>
            <person name="Barcellos F.G."/>
            <person name="Baura V.A."/>
            <person name="Binde D.R."/>
            <person name="Campo R.J."/>
            <person name="Chubatsu L.S."/>
            <person name="Chueire L.M.O."/>
            <person name="Ciferri R.R."/>
            <person name="Correa L.C."/>
            <person name="da Conceicao Silva J.L."/>
            <person name="Dabul A.N.G."/>
            <person name="Dambros B.P."/>
            <person name="Faoro H."/>
            <person name="Favetti A."/>
            <person name="Friedermann G."/>
            <person name="Furlaneto M.C."/>
            <person name="Gasques L.S."/>
            <person name="Gimenes C.C.T."/>
            <person name="Gioppo N.M.R."/>
            <person name="Glienke-Blanco C."/>
            <person name="Godoy L.P."/>
            <person name="Guerra M.P."/>
            <person name="Karp S."/>
            <person name="Kava-Cordeiro V."/>
            <person name="Margarido V.P."/>
            <person name="Mathioni S.M."/>
            <person name="Menck-Soares M.A."/>
            <person name="Murace N.K."/>
            <person name="Nicolas M.F."/>
            <person name="Oliveira C.E.C."/>
            <person name="Pagnan N.A.B."/>
            <person name="Pamphile J.A."/>
            <person name="Patussi E.V."/>
            <person name="Pereira L.F.P."/>
            <person name="Pereira-Ferrari L."/>
            <person name="Pinto F.G.S."/>
            <person name="Precoma C."/>
            <person name="Prioli A.J."/>
            <person name="Prioli S.M.A.P."/>
            <person name="Raittz R.T."/>
            <person name="Ramos H.J.O."/>
            <person name="Ribeiro E.M.S.F."/>
            <person name="Rigo L.U."/>
            <person name="Rocha C.L.M.S.C."/>
            <person name="Rocha S.N."/>
            <person name="Santos K."/>
            <person name="Satori D."/>
            <person name="Silva A.G."/>
            <person name="Simao R.C.G."/>
            <person name="Soares M.A.M."/>
            <person name="Souza E.M."/>
            <person name="Steffens M.B.R."/>
            <person name="Steindel M."/>
            <person name="Tadra-Sfeir M.Z."/>
            <person name="Takahashi E.K."/>
            <person name="Torres R.A."/>
            <person name="Valle J.S."/>
            <person name="Vernal J.I."/>
            <person name="Vilas-Boas L.A."/>
            <person name="Watanabe M.A.E."/>
            <person name="Weiss V.A."/>
            <person name="Yates M.A."/>
            <person name="Souza E.M."/>
        </authorList>
    </citation>
    <scope>NUCLEOTIDE SEQUENCE [LARGE SCALE GENOMIC DNA]</scope>
    <source>
        <strain evidence="1 2">SmR1</strain>
    </source>
</reference>